<evidence type="ECO:0000256" key="5">
    <source>
        <dbReference type="SAM" id="Phobius"/>
    </source>
</evidence>
<dbReference type="AlphaFoldDB" id="A0A1H2DZ27"/>
<dbReference type="RefSeq" id="WP_092383156.1">
    <property type="nucleotide sequence ID" value="NZ_LT629787.1"/>
</dbReference>
<gene>
    <name evidence="6" type="ORF">SAMN05216210_0131</name>
</gene>
<evidence type="ECO:0000256" key="1">
    <source>
        <dbReference type="ARBA" id="ARBA00004141"/>
    </source>
</evidence>
<dbReference type="InterPro" id="IPR032808">
    <property type="entry name" value="DoxX"/>
</dbReference>
<evidence type="ECO:0000256" key="3">
    <source>
        <dbReference type="ARBA" id="ARBA00022989"/>
    </source>
</evidence>
<evidence type="ECO:0000256" key="4">
    <source>
        <dbReference type="ARBA" id="ARBA00023136"/>
    </source>
</evidence>
<feature type="transmembrane region" description="Helical" evidence="5">
    <location>
        <begin position="77"/>
        <end position="98"/>
    </location>
</feature>
<keyword evidence="4 5" id="KW-0472">Membrane</keyword>
<evidence type="ECO:0000256" key="2">
    <source>
        <dbReference type="ARBA" id="ARBA00022692"/>
    </source>
</evidence>
<dbReference type="GO" id="GO:0016020">
    <property type="term" value="C:membrane"/>
    <property type="evidence" value="ECO:0007669"/>
    <property type="project" value="UniProtKB-SubCell"/>
</dbReference>
<dbReference type="OrthoDB" id="6169640at2"/>
<evidence type="ECO:0000313" key="7">
    <source>
        <dbReference type="Proteomes" id="UP000243924"/>
    </source>
</evidence>
<keyword evidence="2 5" id="KW-0812">Transmembrane</keyword>
<comment type="subcellular location">
    <subcellularLocation>
        <location evidence="1">Membrane</location>
        <topology evidence="1">Multi-pass membrane protein</topology>
    </subcellularLocation>
</comment>
<protein>
    <submittedName>
        <fullName evidence="6">Uncharacterized membrane protein YphA, DoxX/SURF4 family</fullName>
    </submittedName>
</protein>
<dbReference type="STRING" id="1434072.SAMN05216210_0131"/>
<dbReference type="EMBL" id="LT629787">
    <property type="protein sequence ID" value="SDT88143.1"/>
    <property type="molecule type" value="Genomic_DNA"/>
</dbReference>
<feature type="transmembrane region" description="Helical" evidence="5">
    <location>
        <begin position="104"/>
        <end position="122"/>
    </location>
</feature>
<dbReference type="Pfam" id="PF07681">
    <property type="entry name" value="DoxX"/>
    <property type="match status" value="1"/>
</dbReference>
<accession>A0A1H2DZ27</accession>
<feature type="transmembrane region" description="Helical" evidence="5">
    <location>
        <begin position="37"/>
        <end position="65"/>
    </location>
</feature>
<evidence type="ECO:0000313" key="6">
    <source>
        <dbReference type="EMBL" id="SDT88143.1"/>
    </source>
</evidence>
<keyword evidence="7" id="KW-1185">Reference proteome</keyword>
<organism evidence="6 7">
    <name type="scientific">Halopseudomonas salegens</name>
    <dbReference type="NCBI Taxonomy" id="1434072"/>
    <lineage>
        <taxon>Bacteria</taxon>
        <taxon>Pseudomonadati</taxon>
        <taxon>Pseudomonadota</taxon>
        <taxon>Gammaproteobacteria</taxon>
        <taxon>Pseudomonadales</taxon>
        <taxon>Pseudomonadaceae</taxon>
        <taxon>Halopseudomonas</taxon>
    </lineage>
</organism>
<sequence length="137" mass="15190">MKNWTLLFLRISLGWLLVIWGADKIFNVEHGIAVANTFYFGFLASETLLPIAGAGQILLGLAVVLGLFRRWVYPVQLILNTASLVAVATSIIDPWGWFIDGTNALFYPSLIILAASLLVMGFRDEDRLALDKLRQPA</sequence>
<keyword evidence="3 5" id="KW-1133">Transmembrane helix</keyword>
<reference evidence="7" key="1">
    <citation type="submission" date="2016-10" db="EMBL/GenBank/DDBJ databases">
        <authorList>
            <person name="Varghese N."/>
            <person name="Submissions S."/>
        </authorList>
    </citation>
    <scope>NUCLEOTIDE SEQUENCE [LARGE SCALE GENOMIC DNA]</scope>
    <source>
        <strain evidence="7">CECT 8338</strain>
    </source>
</reference>
<name>A0A1H2DZ27_9GAMM</name>
<proteinExistence type="predicted"/>
<dbReference type="Proteomes" id="UP000243924">
    <property type="component" value="Chromosome I"/>
</dbReference>